<evidence type="ECO:0000313" key="2">
    <source>
        <dbReference type="Proteomes" id="UP000013984"/>
    </source>
</evidence>
<gene>
    <name evidence="1" type="ORF">LEP1GSC195_3810</name>
</gene>
<name>R9A6T1_9LEPT</name>
<protein>
    <submittedName>
        <fullName evidence="1">Uncharacterized protein</fullName>
    </submittedName>
</protein>
<reference evidence="1" key="1">
    <citation type="submission" date="2013-04" db="EMBL/GenBank/DDBJ databases">
        <authorList>
            <person name="Harkins D.M."/>
            <person name="Durkin A.S."/>
            <person name="Brinkac L.M."/>
            <person name="Haft D.H."/>
            <person name="Selengut J.D."/>
            <person name="Sanka R."/>
            <person name="DePew J."/>
            <person name="Purushe J."/>
            <person name="Galloway R.L."/>
            <person name="Vinetz J.M."/>
            <person name="Sutton G.G."/>
            <person name="Nierman W.C."/>
            <person name="Fouts D.E."/>
        </authorList>
    </citation>
    <scope>NUCLEOTIDE SEQUENCE [LARGE SCALE GENOMIC DNA]</scope>
    <source>
        <strain evidence="1">CDC</strain>
    </source>
</reference>
<organism evidence="1 2">
    <name type="scientific">Leptospira wolbachii serovar Codice str. CDC</name>
    <dbReference type="NCBI Taxonomy" id="1218599"/>
    <lineage>
        <taxon>Bacteria</taxon>
        <taxon>Pseudomonadati</taxon>
        <taxon>Spirochaetota</taxon>
        <taxon>Spirochaetia</taxon>
        <taxon>Leptospirales</taxon>
        <taxon>Leptospiraceae</taxon>
        <taxon>Leptospira</taxon>
    </lineage>
</organism>
<dbReference type="Proteomes" id="UP000013984">
    <property type="component" value="Unassembled WGS sequence"/>
</dbReference>
<proteinExistence type="predicted"/>
<dbReference type="AlphaFoldDB" id="R9A6T1"/>
<accession>R9A6T1</accession>
<dbReference type="EMBL" id="AOGZ02000014">
    <property type="protein sequence ID" value="EOQ95965.1"/>
    <property type="molecule type" value="Genomic_DNA"/>
</dbReference>
<dbReference type="STRING" id="1218599.LEP1GSC195_3810"/>
<comment type="caution">
    <text evidence="1">The sequence shown here is derived from an EMBL/GenBank/DDBJ whole genome shotgun (WGS) entry which is preliminary data.</text>
</comment>
<evidence type="ECO:0000313" key="1">
    <source>
        <dbReference type="EMBL" id="EOQ95965.1"/>
    </source>
</evidence>
<keyword evidence="2" id="KW-1185">Reference proteome</keyword>
<sequence>MASKHFDTFSRSFDSNPSEKTVVFKNLEATIEDTGHNVLDRKGKPG</sequence>